<comment type="pathway">
    <text evidence="6">Pyrimidine metabolism; UMP biosynthesis via de novo pathway; (S)-dihydroorotate from bicarbonate: step 3/3.</text>
</comment>
<dbReference type="InterPro" id="IPR011059">
    <property type="entry name" value="Metal-dep_hydrolase_composite"/>
</dbReference>
<protein>
    <recommendedName>
        <fullName evidence="6">Dihydroorotase</fullName>
        <shortName evidence="6">DHOase</shortName>
        <ecNumber evidence="6">3.5.2.3</ecNumber>
    </recommendedName>
</protein>
<comment type="caution">
    <text evidence="8">The sequence shown here is derived from an EMBL/GenBank/DDBJ whole genome shotgun (WGS) entry which is preliminary data.</text>
</comment>
<keyword evidence="3 6" id="KW-0479">Metal-binding</keyword>
<feature type="binding site" evidence="6">
    <location>
        <position position="150"/>
    </location>
    <ligand>
        <name>Zn(2+)</name>
        <dbReference type="ChEBI" id="CHEBI:29105"/>
        <label>2</label>
    </ligand>
</feature>
<comment type="caution">
    <text evidence="6">Lacks conserved residue(s) required for the propagation of feature annotation.</text>
</comment>
<dbReference type="InterPro" id="IPR050138">
    <property type="entry name" value="DHOase/Allantoinase_Hydrolase"/>
</dbReference>
<dbReference type="HAMAP" id="MF_00220_B">
    <property type="entry name" value="PyrC_classI_B"/>
    <property type="match status" value="1"/>
</dbReference>
<feature type="domain" description="Amidohydrolase-related" evidence="7">
    <location>
        <begin position="51"/>
        <end position="417"/>
    </location>
</feature>
<dbReference type="EMBL" id="JAOQKE010000004">
    <property type="protein sequence ID" value="MCU6724856.1"/>
    <property type="molecule type" value="Genomic_DNA"/>
</dbReference>
<feature type="binding site" evidence="6">
    <location>
        <begin position="61"/>
        <end position="63"/>
    </location>
    <ligand>
        <name>substrate</name>
    </ligand>
</feature>
<dbReference type="NCBIfam" id="NF006839">
    <property type="entry name" value="PRK09357.1-4"/>
    <property type="match status" value="1"/>
</dbReference>
<feature type="binding site" evidence="6">
    <location>
        <position position="93"/>
    </location>
    <ligand>
        <name>substrate</name>
    </ligand>
</feature>
<dbReference type="SUPFAM" id="SSF51556">
    <property type="entry name" value="Metallo-dependent hydrolases"/>
    <property type="match status" value="1"/>
</dbReference>
<organism evidence="8 9">
    <name type="scientific">Muricoprocola aceti</name>
    <dbReference type="NCBI Taxonomy" id="2981772"/>
    <lineage>
        <taxon>Bacteria</taxon>
        <taxon>Bacillati</taxon>
        <taxon>Bacillota</taxon>
        <taxon>Clostridia</taxon>
        <taxon>Lachnospirales</taxon>
        <taxon>Lachnospiraceae</taxon>
        <taxon>Muricoprocola</taxon>
    </lineage>
</organism>
<dbReference type="NCBIfam" id="TIGR00857">
    <property type="entry name" value="pyrC_multi"/>
    <property type="match status" value="1"/>
</dbReference>
<dbReference type="InterPro" id="IPR032466">
    <property type="entry name" value="Metal_Hydrolase"/>
</dbReference>
<feature type="binding site" evidence="6">
    <location>
        <position position="59"/>
    </location>
    <ligand>
        <name>Zn(2+)</name>
        <dbReference type="ChEBI" id="CHEBI:29105"/>
        <label>1</label>
    </ligand>
</feature>
<comment type="similarity">
    <text evidence="2 6">Belongs to the metallo-dependent hydrolases superfamily. DHOase family. Class I DHOase subfamily.</text>
</comment>
<feature type="binding site" evidence="6">
    <location>
        <position position="150"/>
    </location>
    <ligand>
        <name>Zn(2+)</name>
        <dbReference type="ChEBI" id="CHEBI:29105"/>
        <label>1</label>
    </ligand>
</feature>
<keyword evidence="4 6" id="KW-0378">Hydrolase</keyword>
<evidence type="ECO:0000256" key="2">
    <source>
        <dbReference type="ARBA" id="ARBA00010286"/>
    </source>
</evidence>
<feature type="binding site" evidence="6">
    <location>
        <position position="276"/>
    </location>
    <ligand>
        <name>substrate</name>
    </ligand>
</feature>
<evidence type="ECO:0000256" key="4">
    <source>
        <dbReference type="ARBA" id="ARBA00022801"/>
    </source>
</evidence>
<dbReference type="Pfam" id="PF01979">
    <property type="entry name" value="Amidohydro_1"/>
    <property type="match status" value="1"/>
</dbReference>
<feature type="binding site" evidence="6">
    <location>
        <position position="230"/>
    </location>
    <ligand>
        <name>Zn(2+)</name>
        <dbReference type="ChEBI" id="CHEBI:29105"/>
        <label>2</label>
    </ligand>
</feature>
<dbReference type="PANTHER" id="PTHR43668:SF2">
    <property type="entry name" value="ALLANTOINASE"/>
    <property type="match status" value="1"/>
</dbReference>
<keyword evidence="6" id="KW-0862">Zinc</keyword>
<dbReference type="PANTHER" id="PTHR43668">
    <property type="entry name" value="ALLANTOINASE"/>
    <property type="match status" value="1"/>
</dbReference>
<comment type="catalytic activity">
    <reaction evidence="6">
        <text>(S)-dihydroorotate + H2O = N-carbamoyl-L-aspartate + H(+)</text>
        <dbReference type="Rhea" id="RHEA:24296"/>
        <dbReference type="ChEBI" id="CHEBI:15377"/>
        <dbReference type="ChEBI" id="CHEBI:15378"/>
        <dbReference type="ChEBI" id="CHEBI:30864"/>
        <dbReference type="ChEBI" id="CHEBI:32814"/>
        <dbReference type="EC" id="3.5.2.3"/>
    </reaction>
</comment>
<dbReference type="SUPFAM" id="SSF51338">
    <property type="entry name" value="Composite domain of metallo-dependent hydrolases"/>
    <property type="match status" value="1"/>
</dbReference>
<dbReference type="CDD" id="cd01317">
    <property type="entry name" value="DHOase_IIa"/>
    <property type="match status" value="1"/>
</dbReference>
<sequence length="421" mass="45300">MLIIKNVRILDPASATDMTGDISIENGKIKTIGSVKAGKEDQILDGSGLIAAPGLVDTHVHFRDPGLTYKEDIYTGAHAAAAGGFTSVVCMANTKPVGDNVDTVSYVVEKGKKTNIHVYTTAAVTKSFDGKNLTDFQALLQAGAIGFTDDGIPIKDAGTVKAAMEMAAALDVPISLHEEDPELIVSPGVNQGKVSEKLHYGGAPAKSEYEMVRRDCELALQTRARTVIQHISSAESVEAVRQCWKKGGRIYGEVTPQHFSATEDLVLEKGALARVNPPLRTETDRQAIIEGLKDGTLNIIATDHAPHSREEKAKDLKDAPSGMIGLETSLALGITNLVKTGELELMDLLEKMTINPAMLYHLNAGRLTEGGPADLVLFDPEKKWVVEEQFYSKASNSPFIGMELTGQVQYTICGGKVIFER</sequence>
<name>A0ABT2SK26_9FIRM</name>
<evidence type="ECO:0000256" key="5">
    <source>
        <dbReference type="ARBA" id="ARBA00022975"/>
    </source>
</evidence>
<dbReference type="Gene3D" id="3.20.20.140">
    <property type="entry name" value="Metal-dependent hydrolases"/>
    <property type="match status" value="1"/>
</dbReference>
<evidence type="ECO:0000313" key="9">
    <source>
        <dbReference type="Proteomes" id="UP001652338"/>
    </source>
</evidence>
<proteinExistence type="inferred from homology"/>
<feature type="binding site" evidence="6">
    <location>
        <position position="307"/>
    </location>
    <ligand>
        <name>substrate</name>
    </ligand>
</feature>
<dbReference type="Gene3D" id="2.30.40.10">
    <property type="entry name" value="Urease, subunit C, domain 1"/>
    <property type="match status" value="1"/>
</dbReference>
<accession>A0ABT2SK26</accession>
<feature type="binding site" evidence="6">
    <location>
        <position position="177"/>
    </location>
    <ligand>
        <name>Zn(2+)</name>
        <dbReference type="ChEBI" id="CHEBI:29105"/>
        <label>2</label>
    </ligand>
</feature>
<evidence type="ECO:0000256" key="6">
    <source>
        <dbReference type="HAMAP-Rule" id="MF_00220"/>
    </source>
</evidence>
<keyword evidence="9" id="KW-1185">Reference proteome</keyword>
<dbReference type="GO" id="GO:0004151">
    <property type="term" value="F:dihydroorotase activity"/>
    <property type="evidence" value="ECO:0007669"/>
    <property type="project" value="UniProtKB-EC"/>
</dbReference>
<dbReference type="InterPro" id="IPR004722">
    <property type="entry name" value="DHOase"/>
</dbReference>
<dbReference type="InterPro" id="IPR002195">
    <property type="entry name" value="Dihydroorotase_CS"/>
</dbReference>
<evidence type="ECO:0000313" key="8">
    <source>
        <dbReference type="EMBL" id="MCU6724856.1"/>
    </source>
</evidence>
<dbReference type="Proteomes" id="UP001652338">
    <property type="component" value="Unassembled WGS sequence"/>
</dbReference>
<dbReference type="InterPro" id="IPR006680">
    <property type="entry name" value="Amidohydro-rel"/>
</dbReference>
<evidence type="ECO:0000256" key="1">
    <source>
        <dbReference type="ARBA" id="ARBA00002368"/>
    </source>
</evidence>
<feature type="binding site" evidence="6">
    <location>
        <position position="303"/>
    </location>
    <ligand>
        <name>Zn(2+)</name>
        <dbReference type="ChEBI" id="CHEBI:29105"/>
        <label>1</label>
    </ligand>
</feature>
<evidence type="ECO:0000256" key="3">
    <source>
        <dbReference type="ARBA" id="ARBA00022723"/>
    </source>
</evidence>
<dbReference type="RefSeq" id="WP_262654283.1">
    <property type="nucleotide sequence ID" value="NZ_JAOQKE010000004.1"/>
</dbReference>
<feature type="active site" evidence="6">
    <location>
        <position position="303"/>
    </location>
</feature>
<gene>
    <name evidence="6" type="primary">pyrC</name>
    <name evidence="8" type="ORF">OCV47_05745</name>
</gene>
<evidence type="ECO:0000259" key="7">
    <source>
        <dbReference type="Pfam" id="PF01979"/>
    </source>
</evidence>
<dbReference type="PROSITE" id="PS00483">
    <property type="entry name" value="DIHYDROOROTASE_2"/>
    <property type="match status" value="1"/>
</dbReference>
<reference evidence="8 9" key="1">
    <citation type="journal article" date="2021" name="ISME Commun">
        <title>Automated analysis of genomic sequences facilitates high-throughput and comprehensive description of bacteria.</title>
        <authorList>
            <person name="Hitch T.C.A."/>
        </authorList>
    </citation>
    <scope>NUCLEOTIDE SEQUENCE [LARGE SCALE GENOMIC DNA]</scope>
    <source>
        <strain evidence="8 9">Sanger_29</strain>
    </source>
</reference>
<feature type="binding site" evidence="6">
    <location>
        <position position="61"/>
    </location>
    <ligand>
        <name>Zn(2+)</name>
        <dbReference type="ChEBI" id="CHEBI:29105"/>
        <label>1</label>
    </ligand>
</feature>
<comment type="function">
    <text evidence="1 6">Catalyzes the reversible cyclization of carbamoyl aspartate to dihydroorotate.</text>
</comment>
<dbReference type="EC" id="3.5.2.3" evidence="6"/>
<keyword evidence="5 6" id="KW-0665">Pyrimidine biosynthesis</keyword>
<comment type="cofactor">
    <cofactor evidence="6">
        <name>Zn(2+)</name>
        <dbReference type="ChEBI" id="CHEBI:29105"/>
    </cofactor>
    <text evidence="6">Binds 2 Zn(2+) ions per subunit.</text>
</comment>